<sequence length="164" mass="18394">MLAPPYRLAHFSGAALQMQKELQWYKEVESVVDPTFKLLVNDYGEKPSQLFTNSHKQLMEEAEKWIKEIANSCTVVGALIITIMFTVAFTVPGAMMIAFCATLIIMLDGDLGLIIPTVLMASVPVAVFIFLQFPLLVEIFISTYGPGMFDRKMKYLFEKDRGSA</sequence>
<keyword evidence="4" id="KW-1185">Reference proteome</keyword>
<protein>
    <recommendedName>
        <fullName evidence="2">PGG domain-containing protein</fullName>
    </recommendedName>
</protein>
<evidence type="ECO:0000256" key="1">
    <source>
        <dbReference type="SAM" id="Phobius"/>
    </source>
</evidence>
<feature type="transmembrane region" description="Helical" evidence="1">
    <location>
        <begin position="74"/>
        <end position="107"/>
    </location>
</feature>
<evidence type="ECO:0000259" key="2">
    <source>
        <dbReference type="Pfam" id="PF13962"/>
    </source>
</evidence>
<feature type="transmembrane region" description="Helical" evidence="1">
    <location>
        <begin position="113"/>
        <end position="144"/>
    </location>
</feature>
<name>A0A6A6K253_HEVBR</name>
<accession>A0A6A6K253</accession>
<dbReference type="GO" id="GO:0016020">
    <property type="term" value="C:membrane"/>
    <property type="evidence" value="ECO:0007669"/>
    <property type="project" value="TreeGrafter"/>
</dbReference>
<organism evidence="3 4">
    <name type="scientific">Hevea brasiliensis</name>
    <name type="common">Para rubber tree</name>
    <name type="synonym">Siphonia brasiliensis</name>
    <dbReference type="NCBI Taxonomy" id="3981"/>
    <lineage>
        <taxon>Eukaryota</taxon>
        <taxon>Viridiplantae</taxon>
        <taxon>Streptophyta</taxon>
        <taxon>Embryophyta</taxon>
        <taxon>Tracheophyta</taxon>
        <taxon>Spermatophyta</taxon>
        <taxon>Magnoliopsida</taxon>
        <taxon>eudicotyledons</taxon>
        <taxon>Gunneridae</taxon>
        <taxon>Pentapetalae</taxon>
        <taxon>rosids</taxon>
        <taxon>fabids</taxon>
        <taxon>Malpighiales</taxon>
        <taxon>Euphorbiaceae</taxon>
        <taxon>Crotonoideae</taxon>
        <taxon>Micrandreae</taxon>
        <taxon>Hevea</taxon>
    </lineage>
</organism>
<dbReference type="PANTHER" id="PTHR24177:SF329">
    <property type="entry name" value="ANKYRIN REPEAT PROTEIN"/>
    <property type="match status" value="1"/>
</dbReference>
<dbReference type="PANTHER" id="PTHR24177">
    <property type="entry name" value="CASKIN"/>
    <property type="match status" value="1"/>
</dbReference>
<comment type="caution">
    <text evidence="3">The sequence shown here is derived from an EMBL/GenBank/DDBJ whole genome shotgun (WGS) entry which is preliminary data.</text>
</comment>
<keyword evidence="1" id="KW-0472">Membrane</keyword>
<keyword evidence="1" id="KW-0812">Transmembrane</keyword>
<dbReference type="Pfam" id="PF13962">
    <property type="entry name" value="PGG"/>
    <property type="match status" value="1"/>
</dbReference>
<dbReference type="InterPro" id="IPR026961">
    <property type="entry name" value="PGG_dom"/>
</dbReference>
<gene>
    <name evidence="3" type="ORF">GH714_043730</name>
</gene>
<dbReference type="Proteomes" id="UP000467840">
    <property type="component" value="Unassembled WGS sequence"/>
</dbReference>
<evidence type="ECO:0000313" key="3">
    <source>
        <dbReference type="EMBL" id="KAF2282525.1"/>
    </source>
</evidence>
<feature type="domain" description="PGG" evidence="2">
    <location>
        <begin position="63"/>
        <end position="95"/>
    </location>
</feature>
<dbReference type="AlphaFoldDB" id="A0A6A6K253"/>
<proteinExistence type="predicted"/>
<evidence type="ECO:0000313" key="4">
    <source>
        <dbReference type="Proteomes" id="UP000467840"/>
    </source>
</evidence>
<reference evidence="3 4" key="1">
    <citation type="journal article" date="2020" name="Mol. Plant">
        <title>The Chromosome-Based Rubber Tree Genome Provides New Insights into Spurge Genome Evolution and Rubber Biosynthesis.</title>
        <authorList>
            <person name="Liu J."/>
            <person name="Shi C."/>
            <person name="Shi C.C."/>
            <person name="Li W."/>
            <person name="Zhang Q.J."/>
            <person name="Zhang Y."/>
            <person name="Li K."/>
            <person name="Lu H.F."/>
            <person name="Shi C."/>
            <person name="Zhu S.T."/>
            <person name="Xiao Z.Y."/>
            <person name="Nan H."/>
            <person name="Yue Y."/>
            <person name="Zhu X.G."/>
            <person name="Wu Y."/>
            <person name="Hong X.N."/>
            <person name="Fan G.Y."/>
            <person name="Tong Y."/>
            <person name="Zhang D."/>
            <person name="Mao C.L."/>
            <person name="Liu Y.L."/>
            <person name="Hao S.J."/>
            <person name="Liu W.Q."/>
            <person name="Lv M.Q."/>
            <person name="Zhang H.B."/>
            <person name="Liu Y."/>
            <person name="Hu-Tang G.R."/>
            <person name="Wang J.P."/>
            <person name="Wang J.H."/>
            <person name="Sun Y.H."/>
            <person name="Ni S.B."/>
            <person name="Chen W.B."/>
            <person name="Zhang X.C."/>
            <person name="Jiao Y.N."/>
            <person name="Eichler E.E."/>
            <person name="Li G.H."/>
            <person name="Liu X."/>
            <person name="Gao L.Z."/>
        </authorList>
    </citation>
    <scope>NUCLEOTIDE SEQUENCE [LARGE SCALE GENOMIC DNA]</scope>
    <source>
        <strain evidence="4">cv. GT1</strain>
        <tissue evidence="3">Leaf</tissue>
    </source>
</reference>
<dbReference type="EMBL" id="JAAGAX010000106">
    <property type="protein sequence ID" value="KAF2282525.1"/>
    <property type="molecule type" value="Genomic_DNA"/>
</dbReference>
<keyword evidence="1" id="KW-1133">Transmembrane helix</keyword>